<evidence type="ECO:0000256" key="2">
    <source>
        <dbReference type="ARBA" id="ARBA00022840"/>
    </source>
</evidence>
<dbReference type="GO" id="GO:0006355">
    <property type="term" value="P:regulation of DNA-templated transcription"/>
    <property type="evidence" value="ECO:0007669"/>
    <property type="project" value="InterPro"/>
</dbReference>
<keyword evidence="1" id="KW-0547">Nucleotide-binding</keyword>
<dbReference type="Gene3D" id="3.40.50.300">
    <property type="entry name" value="P-loop containing nucleotide triphosphate hydrolases"/>
    <property type="match status" value="1"/>
</dbReference>
<dbReference type="FunFam" id="3.40.50.300:FF:000006">
    <property type="entry name" value="DNA-binding transcriptional regulator NtrC"/>
    <property type="match status" value="1"/>
</dbReference>
<dbReference type="GO" id="GO:0043565">
    <property type="term" value="F:sequence-specific DNA binding"/>
    <property type="evidence" value="ECO:0007669"/>
    <property type="project" value="InterPro"/>
</dbReference>
<dbReference type="Proteomes" id="UP000283872">
    <property type="component" value="Unassembled WGS sequence"/>
</dbReference>
<dbReference type="Gene3D" id="1.10.8.60">
    <property type="match status" value="1"/>
</dbReference>
<feature type="coiled-coil region" evidence="6">
    <location>
        <begin position="293"/>
        <end position="320"/>
    </location>
</feature>
<evidence type="ECO:0000313" key="10">
    <source>
        <dbReference type="Proteomes" id="UP000283872"/>
    </source>
</evidence>
<dbReference type="InterPro" id="IPR009057">
    <property type="entry name" value="Homeodomain-like_sf"/>
</dbReference>
<evidence type="ECO:0000256" key="5">
    <source>
        <dbReference type="ARBA" id="ARBA00023163"/>
    </source>
</evidence>
<keyword evidence="3" id="KW-0805">Transcription regulation</keyword>
<protein>
    <submittedName>
        <fullName evidence="9">Sigma-54-dependent Fis family transcriptional regulator</fullName>
    </submittedName>
</protein>
<organism evidence="9 10">
    <name type="scientific">Segatella copri</name>
    <dbReference type="NCBI Taxonomy" id="165179"/>
    <lineage>
        <taxon>Bacteria</taxon>
        <taxon>Pseudomonadati</taxon>
        <taxon>Bacteroidota</taxon>
        <taxon>Bacteroidia</taxon>
        <taxon>Bacteroidales</taxon>
        <taxon>Prevotellaceae</taxon>
        <taxon>Segatella</taxon>
    </lineage>
</organism>
<dbReference type="InterPro" id="IPR002078">
    <property type="entry name" value="Sigma_54_int"/>
</dbReference>
<dbReference type="RefSeq" id="WP_117586150.1">
    <property type="nucleotide sequence ID" value="NZ_QRVA01000004.1"/>
</dbReference>
<evidence type="ECO:0000256" key="6">
    <source>
        <dbReference type="SAM" id="Coils"/>
    </source>
</evidence>
<accession>A0A3E5EBQ2</accession>
<proteinExistence type="predicted"/>
<sequence length="454" mass="50938">MDTSELQKIKQRYNIVGNSDGLNHALDVALQVAPTDLSVLIIGESGVGKEIIPRVIHDNSPRRREKYFAINCGSIPEGTIDSELFGHEKGSFTGAIGESEGYFGIANKGTIFLDEVGELPIQTQARLLRVLETGEYIRVGGTEIKKTDVRIVAATNVNMRKAVSEGRFREDLYYRLNTIPIQMPALRERGDDILLLFRLFAMQMAEKYRLPKISLSDEAKQIMLKYKWPGNVRQLKNITEQMSVLSREREIDAQTLTQFIPRDEESTQLATIQKDGKDDHSYASERELLYKILYELRGNVSDLRREMNSLRKQLDEARQLGSTGGYVSPVQPNTQVAPVSSASPVSSVSPVPSVSSVPSVSPVSSVPPITDLDELQHIRQEIATGGIRGTYKPETEDAEIEEIKEENENLNLSDLSKQMIEKALERNNGNRKKAAEELGISDRTLYRKINKYKL</sequence>
<dbReference type="InterPro" id="IPR002197">
    <property type="entry name" value="HTH_Fis"/>
</dbReference>
<dbReference type="InterPro" id="IPR027417">
    <property type="entry name" value="P-loop_NTPase"/>
</dbReference>
<evidence type="ECO:0000256" key="4">
    <source>
        <dbReference type="ARBA" id="ARBA00023125"/>
    </source>
</evidence>
<dbReference type="PROSITE" id="PS50045">
    <property type="entry name" value="SIGMA54_INTERACT_4"/>
    <property type="match status" value="1"/>
</dbReference>
<dbReference type="PANTHER" id="PTHR32071:SF121">
    <property type="entry name" value="SIGMA L-DEPENDENT TRANSCRIPTIONAL REGULATOR YQIR-RELATED"/>
    <property type="match status" value="1"/>
</dbReference>
<dbReference type="InterPro" id="IPR025662">
    <property type="entry name" value="Sigma_54_int_dom_ATP-bd_1"/>
</dbReference>
<dbReference type="PROSITE" id="PS00675">
    <property type="entry name" value="SIGMA54_INTERACT_1"/>
    <property type="match status" value="1"/>
</dbReference>
<dbReference type="Pfam" id="PF25601">
    <property type="entry name" value="AAA_lid_14"/>
    <property type="match status" value="1"/>
</dbReference>
<evidence type="ECO:0000259" key="8">
    <source>
        <dbReference type="PROSITE" id="PS50045"/>
    </source>
</evidence>
<dbReference type="PANTHER" id="PTHR32071">
    <property type="entry name" value="TRANSCRIPTIONAL REGULATORY PROTEIN"/>
    <property type="match status" value="1"/>
</dbReference>
<dbReference type="SMART" id="SM00382">
    <property type="entry name" value="AAA"/>
    <property type="match status" value="1"/>
</dbReference>
<feature type="domain" description="Sigma-54 factor interaction" evidence="8">
    <location>
        <begin position="15"/>
        <end position="244"/>
    </location>
</feature>
<keyword evidence="6" id="KW-0175">Coiled coil</keyword>
<evidence type="ECO:0000256" key="1">
    <source>
        <dbReference type="ARBA" id="ARBA00022741"/>
    </source>
</evidence>
<dbReference type="SUPFAM" id="SSF46689">
    <property type="entry name" value="Homeodomain-like"/>
    <property type="match status" value="1"/>
</dbReference>
<feature type="region of interest" description="Disordered" evidence="7">
    <location>
        <begin position="322"/>
        <end position="372"/>
    </location>
</feature>
<dbReference type="PROSITE" id="PS00676">
    <property type="entry name" value="SIGMA54_INTERACT_2"/>
    <property type="match status" value="1"/>
</dbReference>
<dbReference type="PROSITE" id="PS00688">
    <property type="entry name" value="SIGMA54_INTERACT_3"/>
    <property type="match status" value="1"/>
</dbReference>
<keyword evidence="4" id="KW-0238">DNA-binding</keyword>
<dbReference type="SUPFAM" id="SSF52540">
    <property type="entry name" value="P-loop containing nucleoside triphosphate hydrolases"/>
    <property type="match status" value="1"/>
</dbReference>
<dbReference type="AlphaFoldDB" id="A0A3E5EBQ2"/>
<dbReference type="Pfam" id="PF00158">
    <property type="entry name" value="Sigma54_activat"/>
    <property type="match status" value="1"/>
</dbReference>
<comment type="caution">
    <text evidence="9">The sequence shown here is derived from an EMBL/GenBank/DDBJ whole genome shotgun (WGS) entry which is preliminary data.</text>
</comment>
<dbReference type="CDD" id="cd00009">
    <property type="entry name" value="AAA"/>
    <property type="match status" value="1"/>
</dbReference>
<dbReference type="PRINTS" id="PR01590">
    <property type="entry name" value="HTHFIS"/>
</dbReference>
<dbReference type="InterPro" id="IPR058031">
    <property type="entry name" value="AAA_lid_NorR"/>
</dbReference>
<dbReference type="Pfam" id="PF02954">
    <property type="entry name" value="HTH_8"/>
    <property type="match status" value="1"/>
</dbReference>
<dbReference type="InterPro" id="IPR025943">
    <property type="entry name" value="Sigma_54_int_dom_ATP-bd_2"/>
</dbReference>
<evidence type="ECO:0000313" key="9">
    <source>
        <dbReference type="EMBL" id="RGS18282.1"/>
    </source>
</evidence>
<dbReference type="EMBL" id="QRVA01000004">
    <property type="protein sequence ID" value="RGS18282.1"/>
    <property type="molecule type" value="Genomic_DNA"/>
</dbReference>
<keyword evidence="2" id="KW-0067">ATP-binding</keyword>
<evidence type="ECO:0000256" key="7">
    <source>
        <dbReference type="SAM" id="MobiDB-lite"/>
    </source>
</evidence>
<dbReference type="InterPro" id="IPR025944">
    <property type="entry name" value="Sigma_54_int_dom_CS"/>
</dbReference>
<feature type="compositionally biased region" description="Low complexity" evidence="7">
    <location>
        <begin position="336"/>
        <end position="368"/>
    </location>
</feature>
<dbReference type="GO" id="GO:0005524">
    <property type="term" value="F:ATP binding"/>
    <property type="evidence" value="ECO:0007669"/>
    <property type="project" value="UniProtKB-KW"/>
</dbReference>
<keyword evidence="5" id="KW-0804">Transcription</keyword>
<evidence type="ECO:0000256" key="3">
    <source>
        <dbReference type="ARBA" id="ARBA00023015"/>
    </source>
</evidence>
<gene>
    <name evidence="9" type="ORF">DWY11_02850</name>
</gene>
<reference evidence="9 10" key="1">
    <citation type="submission" date="2018-08" db="EMBL/GenBank/DDBJ databases">
        <title>A genome reference for cultivated species of the human gut microbiota.</title>
        <authorList>
            <person name="Zou Y."/>
            <person name="Xue W."/>
            <person name="Luo G."/>
        </authorList>
    </citation>
    <scope>NUCLEOTIDE SEQUENCE [LARGE SCALE GENOMIC DNA]</scope>
    <source>
        <strain evidence="9 10">AF24-12</strain>
    </source>
</reference>
<dbReference type="Gene3D" id="1.10.10.60">
    <property type="entry name" value="Homeodomain-like"/>
    <property type="match status" value="1"/>
</dbReference>
<name>A0A3E5EBQ2_9BACT</name>
<dbReference type="InterPro" id="IPR003593">
    <property type="entry name" value="AAA+_ATPase"/>
</dbReference>